<feature type="region of interest" description="Disordered" evidence="1">
    <location>
        <begin position="23"/>
        <end position="64"/>
    </location>
</feature>
<evidence type="ECO:0000313" key="3">
    <source>
        <dbReference type="EMBL" id="MEX0428588.1"/>
    </source>
</evidence>
<evidence type="ECO:0000256" key="2">
    <source>
        <dbReference type="SAM" id="SignalP"/>
    </source>
</evidence>
<keyword evidence="2" id="KW-0732">Signal</keyword>
<gene>
    <name evidence="3" type="ORF">AB3X52_13235</name>
</gene>
<accession>A0ABV3T067</accession>
<comment type="caution">
    <text evidence="3">The sequence shown here is derived from an EMBL/GenBank/DDBJ whole genome shotgun (WGS) entry which is preliminary data.</text>
</comment>
<organism evidence="3 4">
    <name type="scientific">Nocardioides eburneus</name>
    <dbReference type="NCBI Taxonomy" id="3231482"/>
    <lineage>
        <taxon>Bacteria</taxon>
        <taxon>Bacillati</taxon>
        <taxon>Actinomycetota</taxon>
        <taxon>Actinomycetes</taxon>
        <taxon>Propionibacteriales</taxon>
        <taxon>Nocardioidaceae</taxon>
        <taxon>Nocardioides</taxon>
    </lineage>
</organism>
<proteinExistence type="predicted"/>
<feature type="signal peptide" evidence="2">
    <location>
        <begin position="1"/>
        <end position="23"/>
    </location>
</feature>
<evidence type="ECO:0008006" key="5">
    <source>
        <dbReference type="Google" id="ProtNLM"/>
    </source>
</evidence>
<evidence type="ECO:0000256" key="1">
    <source>
        <dbReference type="SAM" id="MobiDB-lite"/>
    </source>
</evidence>
<dbReference type="PROSITE" id="PS51257">
    <property type="entry name" value="PROKAR_LIPOPROTEIN"/>
    <property type="match status" value="1"/>
</dbReference>
<dbReference type="EMBL" id="JBFPJR010000023">
    <property type="protein sequence ID" value="MEX0428588.1"/>
    <property type="molecule type" value="Genomic_DNA"/>
</dbReference>
<keyword evidence="4" id="KW-1185">Reference proteome</keyword>
<name>A0ABV3T067_9ACTN</name>
<reference evidence="3 4" key="1">
    <citation type="submission" date="2024-07" db="EMBL/GenBank/DDBJ databases">
        <authorList>
            <person name="Lee S."/>
            <person name="Kang M."/>
        </authorList>
    </citation>
    <scope>NUCLEOTIDE SEQUENCE [LARGE SCALE GENOMIC DNA]</scope>
    <source>
        <strain evidence="3 4">DS6</strain>
    </source>
</reference>
<dbReference type="RefSeq" id="WP_367994559.1">
    <property type="nucleotide sequence ID" value="NZ_JBFPJR010000023.1"/>
</dbReference>
<protein>
    <recommendedName>
        <fullName evidence="5">Lipoprotein</fullName>
    </recommendedName>
</protein>
<feature type="chain" id="PRO_5047379777" description="Lipoprotein" evidence="2">
    <location>
        <begin position="24"/>
        <end position="206"/>
    </location>
</feature>
<dbReference type="Proteomes" id="UP001556631">
    <property type="component" value="Unassembled WGS sequence"/>
</dbReference>
<feature type="compositionally biased region" description="Low complexity" evidence="1">
    <location>
        <begin position="23"/>
        <end position="53"/>
    </location>
</feature>
<evidence type="ECO:0000313" key="4">
    <source>
        <dbReference type="Proteomes" id="UP001556631"/>
    </source>
</evidence>
<sequence>MTRLRGHLTGLAAALTLALTACGGDPSAKPSTSPSSSPSTSTTSSAPSSTAPSPTGPPAQPKGKYGVTVDILNWDKYATDPVVLAAKQVNEGVQGSINRGRLVPGLLGRAGSEDVRQLMVTAVQTAASNRYHVDRRLVARVAKRKGATATLCFWMPSYDYRKPNGNLYQGPENYWGRYEMTFKKVGGTWKLTKVSGNGRCAGGAPQ</sequence>